<name>A0A2P6VGZ7_9CHLO</name>
<feature type="domain" description="Protein kinase" evidence="8">
    <location>
        <begin position="193"/>
        <end position="468"/>
    </location>
</feature>
<comment type="similarity">
    <text evidence="5">Belongs to the protein kinase superfamily. Ser/Thr protein kinase family. GCN2 subfamily.</text>
</comment>
<evidence type="ECO:0000256" key="2">
    <source>
        <dbReference type="ARBA" id="ARBA00022741"/>
    </source>
</evidence>
<dbReference type="GO" id="GO:0005737">
    <property type="term" value="C:cytoplasm"/>
    <property type="evidence" value="ECO:0007669"/>
    <property type="project" value="TreeGrafter"/>
</dbReference>
<dbReference type="STRING" id="554055.A0A2P6VGZ7"/>
<dbReference type="InterPro" id="IPR050339">
    <property type="entry name" value="CC_SR_Kinase"/>
</dbReference>
<dbReference type="InterPro" id="IPR017441">
    <property type="entry name" value="Protein_kinase_ATP_BS"/>
</dbReference>
<dbReference type="AlphaFoldDB" id="A0A2P6VGZ7"/>
<dbReference type="InterPro" id="IPR008271">
    <property type="entry name" value="Ser/Thr_kinase_AS"/>
</dbReference>
<dbReference type="OrthoDB" id="1335080at2759"/>
<evidence type="ECO:0000313" key="9">
    <source>
        <dbReference type="EMBL" id="PSC73366.1"/>
    </source>
</evidence>
<evidence type="ECO:0000259" key="8">
    <source>
        <dbReference type="PROSITE" id="PS50011"/>
    </source>
</evidence>
<keyword evidence="10" id="KW-1185">Reference proteome</keyword>
<evidence type="ECO:0000256" key="3">
    <source>
        <dbReference type="ARBA" id="ARBA00022777"/>
    </source>
</evidence>
<dbReference type="SUPFAM" id="SSF56112">
    <property type="entry name" value="Protein kinase-like (PK-like)"/>
    <property type="match status" value="1"/>
</dbReference>
<dbReference type="PANTHER" id="PTHR11042">
    <property type="entry name" value="EUKARYOTIC TRANSLATION INITIATION FACTOR 2-ALPHA KINASE EIF2-ALPHA KINASE -RELATED"/>
    <property type="match status" value="1"/>
</dbReference>
<keyword evidence="4 6" id="KW-0067">ATP-binding</keyword>
<dbReference type="GO" id="GO:0004713">
    <property type="term" value="F:protein tyrosine kinase activity"/>
    <property type="evidence" value="ECO:0007669"/>
    <property type="project" value="TreeGrafter"/>
</dbReference>
<comment type="caution">
    <text evidence="9">The sequence shown here is derived from an EMBL/GenBank/DDBJ whole genome shotgun (WGS) entry which is preliminary data.</text>
</comment>
<evidence type="ECO:0000256" key="4">
    <source>
        <dbReference type="ARBA" id="ARBA00022840"/>
    </source>
</evidence>
<keyword evidence="3 9" id="KW-0418">Kinase</keyword>
<keyword evidence="1" id="KW-0808">Transferase</keyword>
<feature type="compositionally biased region" description="Low complexity" evidence="7">
    <location>
        <begin position="487"/>
        <end position="500"/>
    </location>
</feature>
<dbReference type="GO" id="GO:0005634">
    <property type="term" value="C:nucleus"/>
    <property type="evidence" value="ECO:0007669"/>
    <property type="project" value="TreeGrafter"/>
</dbReference>
<feature type="region of interest" description="Disordered" evidence="7">
    <location>
        <begin position="479"/>
        <end position="527"/>
    </location>
</feature>
<proteinExistence type="inferred from homology"/>
<dbReference type="InterPro" id="IPR000719">
    <property type="entry name" value="Prot_kinase_dom"/>
</dbReference>
<dbReference type="PROSITE" id="PS50011">
    <property type="entry name" value="PROTEIN_KINASE_DOM"/>
    <property type="match status" value="1"/>
</dbReference>
<keyword evidence="2 6" id="KW-0547">Nucleotide-binding</keyword>
<dbReference type="PROSITE" id="PS00108">
    <property type="entry name" value="PROTEIN_KINASE_ST"/>
    <property type="match status" value="1"/>
</dbReference>
<dbReference type="PANTHER" id="PTHR11042:SF185">
    <property type="entry name" value="WEE1-LIKE PROTEIN KINASE"/>
    <property type="match status" value="1"/>
</dbReference>
<dbReference type="Gene3D" id="1.10.510.10">
    <property type="entry name" value="Transferase(Phosphotransferase) domain 1"/>
    <property type="match status" value="1"/>
</dbReference>
<dbReference type="InterPro" id="IPR011009">
    <property type="entry name" value="Kinase-like_dom_sf"/>
</dbReference>
<dbReference type="Gene3D" id="3.30.200.20">
    <property type="entry name" value="Phosphorylase Kinase, domain 1"/>
    <property type="match status" value="1"/>
</dbReference>
<evidence type="ECO:0000313" key="10">
    <source>
        <dbReference type="Proteomes" id="UP000239649"/>
    </source>
</evidence>
<accession>A0A2P6VGZ7</accession>
<dbReference type="Proteomes" id="UP000239649">
    <property type="component" value="Unassembled WGS sequence"/>
</dbReference>
<evidence type="ECO:0000256" key="6">
    <source>
        <dbReference type="PROSITE-ProRule" id="PRU10141"/>
    </source>
</evidence>
<dbReference type="EMBL" id="LHPF02000007">
    <property type="protein sequence ID" value="PSC73366.1"/>
    <property type="molecule type" value="Genomic_DNA"/>
</dbReference>
<sequence length="527" mass="56220">MKLSFSQELGAGLKAMSLSTQSQSTGGMATQERPPVPLFADGPPVASAQLQPVPLPLDIPSLSQQDFLGTQDFVTPVDQFQLDYDPKDAKRSPARLSPDRVKRPRQGSSAGDSAGMDEGCEPVTEARGGFAGPSGRGGGYAGGYGGGGRRPLRVQSPPCYRNIFAEEDAEEAYAPWKARRPAPQAMSRYRHDFKEVGLLGQGNFSKVFRARHRFDGREYAVKRSQREARPDCPAFAQYIQEAQVLAHLPPHPNVVQYFGCWSEPHGDGEHLYLQLEKCDVSLGVHASLGEQLREPDLLEILQQTAAGLAHLHRHGVAHLDVKPDNIYLQEPLEGADAGSGTGSTHGGATMPPGVRYKLGDFGQATPLDLNTPLGFDEGDCRYLPLEVMNGQLGQLHKADMFALGATLLELATRVELPSGGQQYQDLRAGRLPLLPTCTRRFAGMVKALMAPRPEDRPTAEQVLQSPLFCKAGGSPGGSGGCAPLAHQSSTVSTQSTATAEHGGGAAGATGNSKQFGGLVLQRSTAAK</sequence>
<evidence type="ECO:0000256" key="5">
    <source>
        <dbReference type="ARBA" id="ARBA00037982"/>
    </source>
</evidence>
<organism evidence="9 10">
    <name type="scientific">Micractinium conductrix</name>
    <dbReference type="NCBI Taxonomy" id="554055"/>
    <lineage>
        <taxon>Eukaryota</taxon>
        <taxon>Viridiplantae</taxon>
        <taxon>Chlorophyta</taxon>
        <taxon>core chlorophytes</taxon>
        <taxon>Trebouxiophyceae</taxon>
        <taxon>Chlorellales</taxon>
        <taxon>Chlorellaceae</taxon>
        <taxon>Chlorella clade</taxon>
        <taxon>Micractinium</taxon>
    </lineage>
</organism>
<feature type="compositionally biased region" description="Basic and acidic residues" evidence="7">
    <location>
        <begin position="84"/>
        <end position="101"/>
    </location>
</feature>
<evidence type="ECO:0000256" key="7">
    <source>
        <dbReference type="SAM" id="MobiDB-lite"/>
    </source>
</evidence>
<feature type="region of interest" description="Disordered" evidence="7">
    <location>
        <begin position="84"/>
        <end position="119"/>
    </location>
</feature>
<dbReference type="Pfam" id="PF00069">
    <property type="entry name" value="Pkinase"/>
    <property type="match status" value="1"/>
</dbReference>
<dbReference type="PROSITE" id="PS00107">
    <property type="entry name" value="PROTEIN_KINASE_ATP"/>
    <property type="match status" value="1"/>
</dbReference>
<feature type="region of interest" description="Disordered" evidence="7">
    <location>
        <begin position="16"/>
        <end position="51"/>
    </location>
</feature>
<reference evidence="9 10" key="1">
    <citation type="journal article" date="2018" name="Plant J.">
        <title>Genome sequences of Chlorella sorokiniana UTEX 1602 and Micractinium conductrix SAG 241.80: implications to maltose excretion by a green alga.</title>
        <authorList>
            <person name="Arriola M.B."/>
            <person name="Velmurugan N."/>
            <person name="Zhang Y."/>
            <person name="Plunkett M.H."/>
            <person name="Hondzo H."/>
            <person name="Barney B.M."/>
        </authorList>
    </citation>
    <scope>NUCLEOTIDE SEQUENCE [LARGE SCALE GENOMIC DNA]</scope>
    <source>
        <strain evidence="9 10">SAG 241.80</strain>
    </source>
</reference>
<evidence type="ECO:0000256" key="1">
    <source>
        <dbReference type="ARBA" id="ARBA00022679"/>
    </source>
</evidence>
<protein>
    <submittedName>
        <fullName evidence="9">Wee1 kinase isoform A</fullName>
    </submittedName>
</protein>
<feature type="compositionally biased region" description="Polar residues" evidence="7">
    <location>
        <begin position="17"/>
        <end position="28"/>
    </location>
</feature>
<dbReference type="SMART" id="SM00220">
    <property type="entry name" value="S_TKc"/>
    <property type="match status" value="1"/>
</dbReference>
<dbReference type="GO" id="GO:0005524">
    <property type="term" value="F:ATP binding"/>
    <property type="evidence" value="ECO:0007669"/>
    <property type="project" value="UniProtKB-UniRule"/>
</dbReference>
<feature type="binding site" evidence="6">
    <location>
        <position position="222"/>
    </location>
    <ligand>
        <name>ATP</name>
        <dbReference type="ChEBI" id="CHEBI:30616"/>
    </ligand>
</feature>
<gene>
    <name evidence="9" type="ORF">C2E20_3455</name>
</gene>